<sequence>MDVKKTSRSPAAGDQKPIKKVIRVKVPSKAASDPLKPKSSPSISSRGRTPKTPVTDKRTVRFADHDAVLNDRSVKSQPPSAASTPNALQPGVQAIDVLFSLSETVRLLEENSAKTSTPQKQNQNPSTPRRDDELFLIQSTSTPPKHPISRSSSATFGGSSPSKSLMERLEEKVVMLQQMEVETVRLNKENQRLSSQIEVKDSLLQKQAAKEVENASKMLVFRSQLEKENDELRKALVAADREAKKATAEIENYRKGFSTELKSKASRILLLERKVEEKKSQNESLVENKLRLEQCLVDSERRCQEITRQRQEVDTALQRLNVELRDMGFEGPGISPFETVKSELNRLRAEVKRQSSNIDEETKRSTRNDEKWKKTLKESKRQTERAETMCQELNRQLQQSKADRTAYEKVVESLREKVETLEMKFHEAKSALKRSHASAQTEMSHSTLELREKLLVEFEREKTEWTDVNRIAGEETEKAQRETESLLQLKKQLEAEVESLGEVLRSQNRPEVQQLQKHEADHDEIVNTLRAALHSERTKNEKYSKDREEYRKSETDLISALNELESELEGTRQKFMIEMEDLRNRVRGEVKAKGILEKAVLDMKQSLESSTSKQKDLEKSKEDLHMKCVSLEQQMFSLEHRMQEKKIKIKKLKDKRDDNSSVSGRKKR</sequence>
<evidence type="ECO:0000313" key="3">
    <source>
        <dbReference type="EMBL" id="PRP88687.1"/>
    </source>
</evidence>
<dbReference type="AlphaFoldDB" id="A0A2P6NXK3"/>
<evidence type="ECO:0000256" key="1">
    <source>
        <dbReference type="SAM" id="Coils"/>
    </source>
</evidence>
<feature type="region of interest" description="Disordered" evidence="2">
    <location>
        <begin position="1"/>
        <end position="91"/>
    </location>
</feature>
<evidence type="ECO:0000256" key="2">
    <source>
        <dbReference type="SAM" id="MobiDB-lite"/>
    </source>
</evidence>
<feature type="compositionally biased region" description="Basic and acidic residues" evidence="2">
    <location>
        <begin position="360"/>
        <end position="385"/>
    </location>
</feature>
<proteinExistence type="predicted"/>
<protein>
    <submittedName>
        <fullName evidence="3">Uncharacterized protein</fullName>
    </submittedName>
</protein>
<keyword evidence="4" id="KW-1185">Reference proteome</keyword>
<accession>A0A2P6NXK3</accession>
<feature type="compositionally biased region" description="Basic and acidic residues" evidence="2">
    <location>
        <begin position="54"/>
        <end position="74"/>
    </location>
</feature>
<feature type="compositionally biased region" description="Low complexity" evidence="2">
    <location>
        <begin position="149"/>
        <end position="163"/>
    </location>
</feature>
<dbReference type="Proteomes" id="UP000241769">
    <property type="component" value="Unassembled WGS sequence"/>
</dbReference>
<name>A0A2P6NXK3_9EUKA</name>
<feature type="region of interest" description="Disordered" evidence="2">
    <location>
        <begin position="351"/>
        <end position="385"/>
    </location>
</feature>
<feature type="compositionally biased region" description="Polar residues" evidence="2">
    <location>
        <begin position="113"/>
        <end position="127"/>
    </location>
</feature>
<evidence type="ECO:0000313" key="4">
    <source>
        <dbReference type="Proteomes" id="UP000241769"/>
    </source>
</evidence>
<dbReference type="EMBL" id="MDYQ01000008">
    <property type="protein sequence ID" value="PRP88687.1"/>
    <property type="molecule type" value="Genomic_DNA"/>
</dbReference>
<gene>
    <name evidence="3" type="ORF">PROFUN_02783</name>
</gene>
<feature type="compositionally biased region" description="Low complexity" evidence="2">
    <location>
        <begin position="24"/>
        <end position="45"/>
    </location>
</feature>
<feature type="coiled-coil region" evidence="1">
    <location>
        <begin position="547"/>
        <end position="585"/>
    </location>
</feature>
<reference evidence="3 4" key="1">
    <citation type="journal article" date="2018" name="Genome Biol. Evol.">
        <title>Multiple Roots of Fruiting Body Formation in Amoebozoa.</title>
        <authorList>
            <person name="Hillmann F."/>
            <person name="Forbes G."/>
            <person name="Novohradska S."/>
            <person name="Ferling I."/>
            <person name="Riege K."/>
            <person name="Groth M."/>
            <person name="Westermann M."/>
            <person name="Marz M."/>
            <person name="Spaller T."/>
            <person name="Winckler T."/>
            <person name="Schaap P."/>
            <person name="Glockner G."/>
        </authorList>
    </citation>
    <scope>NUCLEOTIDE SEQUENCE [LARGE SCALE GENOMIC DNA]</scope>
    <source>
        <strain evidence="3 4">Jena</strain>
    </source>
</reference>
<keyword evidence="1" id="KW-0175">Coiled coil</keyword>
<comment type="caution">
    <text evidence="3">The sequence shown here is derived from an EMBL/GenBank/DDBJ whole genome shotgun (WGS) entry which is preliminary data.</text>
</comment>
<feature type="region of interest" description="Disordered" evidence="2">
    <location>
        <begin position="110"/>
        <end position="163"/>
    </location>
</feature>
<feature type="compositionally biased region" description="Polar residues" evidence="2">
    <location>
        <begin position="75"/>
        <end position="87"/>
    </location>
</feature>
<organism evidence="3 4">
    <name type="scientific">Planoprotostelium fungivorum</name>
    <dbReference type="NCBI Taxonomy" id="1890364"/>
    <lineage>
        <taxon>Eukaryota</taxon>
        <taxon>Amoebozoa</taxon>
        <taxon>Evosea</taxon>
        <taxon>Variosea</taxon>
        <taxon>Cavosteliida</taxon>
        <taxon>Cavosteliaceae</taxon>
        <taxon>Planoprotostelium</taxon>
    </lineage>
</organism>
<feature type="region of interest" description="Disordered" evidence="2">
    <location>
        <begin position="647"/>
        <end position="668"/>
    </location>
</feature>
<dbReference type="InParanoid" id="A0A2P6NXK3"/>